<evidence type="ECO:0000313" key="5">
    <source>
        <dbReference type="EMBL" id="PIU68564.1"/>
    </source>
</evidence>
<protein>
    <recommendedName>
        <fullName evidence="4">Type I restriction modification DNA specificity domain-containing protein</fullName>
    </recommendedName>
</protein>
<evidence type="ECO:0000256" key="3">
    <source>
        <dbReference type="ARBA" id="ARBA00023125"/>
    </source>
</evidence>
<dbReference type="PANTHER" id="PTHR43140">
    <property type="entry name" value="TYPE-1 RESTRICTION ENZYME ECOKI SPECIFICITY PROTEIN"/>
    <property type="match status" value="1"/>
</dbReference>
<evidence type="ECO:0000256" key="1">
    <source>
        <dbReference type="ARBA" id="ARBA00010923"/>
    </source>
</evidence>
<keyword evidence="3" id="KW-0238">DNA-binding</keyword>
<accession>A0A2M7AMI5</accession>
<comment type="caution">
    <text evidence="5">The sequence shown here is derived from an EMBL/GenBank/DDBJ whole genome shotgun (WGS) entry which is preliminary data.</text>
</comment>
<dbReference type="SUPFAM" id="SSF116734">
    <property type="entry name" value="DNA methylase specificity domain"/>
    <property type="match status" value="1"/>
</dbReference>
<gene>
    <name evidence="5" type="ORF">COS81_03475</name>
</gene>
<dbReference type="InterPro" id="IPR000055">
    <property type="entry name" value="Restrct_endonuc_typeI_TRD"/>
</dbReference>
<comment type="similarity">
    <text evidence="1">Belongs to the type-I restriction system S methylase family.</text>
</comment>
<dbReference type="GO" id="GO:0003677">
    <property type="term" value="F:DNA binding"/>
    <property type="evidence" value="ECO:0007669"/>
    <property type="project" value="UniProtKB-KW"/>
</dbReference>
<keyword evidence="2" id="KW-0680">Restriction system</keyword>
<dbReference type="EMBL" id="PEWD01000067">
    <property type="protein sequence ID" value="PIU68564.1"/>
    <property type="molecule type" value="Genomic_DNA"/>
</dbReference>
<dbReference type="InterPro" id="IPR051212">
    <property type="entry name" value="Type-I_RE_S_subunit"/>
</dbReference>
<dbReference type="Gene3D" id="3.90.220.20">
    <property type="entry name" value="DNA methylase specificity domains"/>
    <property type="match status" value="1"/>
</dbReference>
<dbReference type="PANTHER" id="PTHR43140:SF1">
    <property type="entry name" value="TYPE I RESTRICTION ENZYME ECOKI SPECIFICITY SUBUNIT"/>
    <property type="match status" value="1"/>
</dbReference>
<evidence type="ECO:0000259" key="4">
    <source>
        <dbReference type="Pfam" id="PF01420"/>
    </source>
</evidence>
<evidence type="ECO:0000256" key="2">
    <source>
        <dbReference type="ARBA" id="ARBA00022747"/>
    </source>
</evidence>
<dbReference type="GO" id="GO:0009307">
    <property type="term" value="P:DNA restriction-modification system"/>
    <property type="evidence" value="ECO:0007669"/>
    <property type="project" value="UniProtKB-KW"/>
</dbReference>
<dbReference type="Pfam" id="PF01420">
    <property type="entry name" value="Methylase_S"/>
    <property type="match status" value="1"/>
</dbReference>
<name>A0A2M7AMI5_UNCKA</name>
<feature type="domain" description="Type I restriction modification DNA specificity" evidence="4">
    <location>
        <begin position="15"/>
        <end position="164"/>
    </location>
</feature>
<reference evidence="6" key="1">
    <citation type="submission" date="2017-09" db="EMBL/GenBank/DDBJ databases">
        <title>Depth-based differentiation of microbial function through sediment-hosted aquifers and enrichment of novel symbionts in the deep terrestrial subsurface.</title>
        <authorList>
            <person name="Probst A.J."/>
            <person name="Ladd B."/>
            <person name="Jarett J.K."/>
            <person name="Geller-Mcgrath D.E."/>
            <person name="Sieber C.M.K."/>
            <person name="Emerson J.B."/>
            <person name="Anantharaman K."/>
            <person name="Thomas B.C."/>
            <person name="Malmstrom R."/>
            <person name="Stieglmeier M."/>
            <person name="Klingl A."/>
            <person name="Woyke T."/>
            <person name="Ryan C.M."/>
            <person name="Banfield J.F."/>
        </authorList>
    </citation>
    <scope>NUCLEOTIDE SEQUENCE [LARGE SCALE GENOMIC DNA]</scope>
</reference>
<proteinExistence type="inferred from homology"/>
<dbReference type="InterPro" id="IPR044946">
    <property type="entry name" value="Restrct_endonuc_typeI_TRD_sf"/>
</dbReference>
<sequence length="168" mass="19176">MNNNKFQQTEIGEIPEDWSVRLLGDHCKVKGGKRLPKGDNLTINKTNHPYLRVTDFKEFGIDKSVIQYIEDKTFQEIKRYTIYEGDVYLSIVGTISLVGIIDSELSGANLTENAAKLFDFQNIDKRFLAYYLKSNIGQEEIHSRTVGSTQAKLALHRIEGIRFPAHIL</sequence>
<evidence type="ECO:0000313" key="6">
    <source>
        <dbReference type="Proteomes" id="UP000229916"/>
    </source>
</evidence>
<organism evidence="5 6">
    <name type="scientific">candidate division WWE3 bacterium CG06_land_8_20_14_3_00_42_16</name>
    <dbReference type="NCBI Taxonomy" id="1975083"/>
    <lineage>
        <taxon>Bacteria</taxon>
        <taxon>Katanobacteria</taxon>
    </lineage>
</organism>
<dbReference type="CDD" id="cd17256">
    <property type="entry name" value="RMtype1_S_EcoJA65PI-TRD1-CR1_like"/>
    <property type="match status" value="1"/>
</dbReference>
<dbReference type="AlphaFoldDB" id="A0A2M7AMI5"/>
<dbReference type="Proteomes" id="UP000229916">
    <property type="component" value="Unassembled WGS sequence"/>
</dbReference>